<accession>A0AAJ1BA05</accession>
<dbReference type="Proteomes" id="UP001297370">
    <property type="component" value="Unassembled WGS sequence"/>
</dbReference>
<dbReference type="AlphaFoldDB" id="A0AAJ1BA05"/>
<organism evidence="1 2">
    <name type="scientific">Mediterraneibacter gnavus</name>
    <name type="common">Ruminococcus gnavus</name>
    <dbReference type="NCBI Taxonomy" id="33038"/>
    <lineage>
        <taxon>Bacteria</taxon>
        <taxon>Bacillati</taxon>
        <taxon>Bacillota</taxon>
        <taxon>Clostridia</taxon>
        <taxon>Lachnospirales</taxon>
        <taxon>Lachnospiraceae</taxon>
        <taxon>Mediterraneibacter</taxon>
    </lineage>
</organism>
<feature type="non-terminal residue" evidence="1">
    <location>
        <position position="69"/>
    </location>
</feature>
<feature type="non-terminal residue" evidence="1">
    <location>
        <position position="1"/>
    </location>
</feature>
<comment type="caution">
    <text evidence="1">The sequence shown here is derived from an EMBL/GenBank/DDBJ whole genome shotgun (WGS) entry which is preliminary data.</text>
</comment>
<dbReference type="EMBL" id="JAJBOM010000275">
    <property type="protein sequence ID" value="MCB5621376.1"/>
    <property type="molecule type" value="Genomic_DNA"/>
</dbReference>
<proteinExistence type="predicted"/>
<reference evidence="1" key="1">
    <citation type="submission" date="2021-10" db="EMBL/GenBank/DDBJ databases">
        <title>Collection of gut derived symbiotic bacterial strains cultured from healthy donors.</title>
        <authorList>
            <person name="Lin H."/>
            <person name="Littmann E."/>
            <person name="Claire K."/>
            <person name="Pamer E."/>
        </authorList>
    </citation>
    <scope>NUCLEOTIDE SEQUENCE</scope>
    <source>
        <strain evidence="1">MSK.23.18</strain>
    </source>
</reference>
<gene>
    <name evidence="1" type="ORF">LIQ08_19970</name>
</gene>
<sequence length="69" mass="7702">EKGVFLNLLVVLTAPVKEGVKLLQQRMEEVCAIGRSDKVGVFLEPCDFRQLKALNTALPIGGRQVDYMR</sequence>
<dbReference type="RefSeq" id="WP_226982387.1">
    <property type="nucleotide sequence ID" value="NZ_JAJBOM010000275.1"/>
</dbReference>
<evidence type="ECO:0000313" key="2">
    <source>
        <dbReference type="Proteomes" id="UP001297370"/>
    </source>
</evidence>
<protein>
    <submittedName>
        <fullName evidence="1">Uncharacterized protein</fullName>
    </submittedName>
</protein>
<name>A0AAJ1BA05_MEDGN</name>
<evidence type="ECO:0000313" key="1">
    <source>
        <dbReference type="EMBL" id="MCB5621376.1"/>
    </source>
</evidence>